<evidence type="ECO:0000313" key="2">
    <source>
        <dbReference type="EMBL" id="RKS70881.1"/>
    </source>
</evidence>
<sequence length="47" mass="4873">MRGPISAGNIIAANGINSPIAVVLTAVLIVGILVMTLVTLSRMARRK</sequence>
<accession>A0A495QGN7</accession>
<evidence type="ECO:0000313" key="3">
    <source>
        <dbReference type="Proteomes" id="UP000274601"/>
    </source>
</evidence>
<feature type="transmembrane region" description="Helical" evidence="1">
    <location>
        <begin position="20"/>
        <end position="40"/>
    </location>
</feature>
<dbReference type="EMBL" id="RBWU01000006">
    <property type="protein sequence ID" value="RKS70881.1"/>
    <property type="molecule type" value="Genomic_DNA"/>
</dbReference>
<comment type="caution">
    <text evidence="2">The sequence shown here is derived from an EMBL/GenBank/DDBJ whole genome shotgun (WGS) entry which is preliminary data.</text>
</comment>
<proteinExistence type="predicted"/>
<name>A0A495QGN7_9ACTN</name>
<reference evidence="2 3" key="1">
    <citation type="submission" date="2018-10" db="EMBL/GenBank/DDBJ databases">
        <title>Genomic Encyclopedia of Archaeal and Bacterial Type Strains, Phase II (KMG-II): from individual species to whole genera.</title>
        <authorList>
            <person name="Goeker M."/>
        </authorList>
    </citation>
    <scope>NUCLEOTIDE SEQUENCE [LARGE SCALE GENOMIC DNA]</scope>
    <source>
        <strain evidence="2 3">DSM 43383</strain>
    </source>
</reference>
<keyword evidence="3" id="KW-1185">Reference proteome</keyword>
<dbReference type="AlphaFoldDB" id="A0A495QGN7"/>
<keyword evidence="1" id="KW-0472">Membrane</keyword>
<keyword evidence="1" id="KW-0812">Transmembrane</keyword>
<keyword evidence="1" id="KW-1133">Transmembrane helix</keyword>
<dbReference type="Proteomes" id="UP000274601">
    <property type="component" value="Unassembled WGS sequence"/>
</dbReference>
<evidence type="ECO:0000256" key="1">
    <source>
        <dbReference type="SAM" id="Phobius"/>
    </source>
</evidence>
<protein>
    <submittedName>
        <fullName evidence="2">Uncharacterized protein</fullName>
    </submittedName>
</protein>
<gene>
    <name evidence="2" type="ORF">BZB76_5361</name>
</gene>
<organism evidence="2 3">
    <name type="scientific">Actinomadura pelletieri DSM 43383</name>
    <dbReference type="NCBI Taxonomy" id="1120940"/>
    <lineage>
        <taxon>Bacteria</taxon>
        <taxon>Bacillati</taxon>
        <taxon>Actinomycetota</taxon>
        <taxon>Actinomycetes</taxon>
        <taxon>Streptosporangiales</taxon>
        <taxon>Thermomonosporaceae</taxon>
        <taxon>Actinomadura</taxon>
    </lineage>
</organism>